<keyword evidence="2" id="KW-1185">Reference proteome</keyword>
<sequence length="95" mass="10415">MSFLKNLGDKALNTAKVVGNKSQDLMEIGKLKMHISQLEGDIKKLKGEIGEVVYNAYINGQGSPSEQVVALCDSISAKYTEIEETKAKIEQVQND</sequence>
<reference evidence="1 2" key="1">
    <citation type="submission" date="2021-10" db="EMBL/GenBank/DDBJ databases">
        <title>Lutispora strain m25 sp. nov., a thermophilic, non-spore-forming bacterium isolated from a lab-scale methanogenic bioreactor digesting anaerobic sludge.</title>
        <authorList>
            <person name="El Houari A."/>
            <person name="Mcdonald J."/>
        </authorList>
    </citation>
    <scope>NUCLEOTIDE SEQUENCE [LARGE SCALE GENOMIC DNA]</scope>
    <source>
        <strain evidence="2">m25</strain>
    </source>
</reference>
<protein>
    <submittedName>
        <fullName evidence="1">Uncharacterized protein</fullName>
    </submittedName>
</protein>
<dbReference type="RefSeq" id="WP_255229306.1">
    <property type="nucleotide sequence ID" value="NZ_JAJEKE010000029.1"/>
</dbReference>
<accession>A0ABT1NN85</accession>
<organism evidence="1 2">
    <name type="scientific">Lutispora saccharofermentans</name>
    <dbReference type="NCBI Taxonomy" id="3024236"/>
    <lineage>
        <taxon>Bacteria</taxon>
        <taxon>Bacillati</taxon>
        <taxon>Bacillota</taxon>
        <taxon>Clostridia</taxon>
        <taxon>Lutisporales</taxon>
        <taxon>Lutisporaceae</taxon>
        <taxon>Lutispora</taxon>
    </lineage>
</organism>
<comment type="caution">
    <text evidence="1">The sequence shown here is derived from an EMBL/GenBank/DDBJ whole genome shotgun (WGS) entry which is preliminary data.</text>
</comment>
<dbReference type="Proteomes" id="UP001651880">
    <property type="component" value="Unassembled WGS sequence"/>
</dbReference>
<evidence type="ECO:0000313" key="1">
    <source>
        <dbReference type="EMBL" id="MCQ1531741.1"/>
    </source>
</evidence>
<proteinExistence type="predicted"/>
<evidence type="ECO:0000313" key="2">
    <source>
        <dbReference type="Proteomes" id="UP001651880"/>
    </source>
</evidence>
<name>A0ABT1NN85_9FIRM</name>
<gene>
    <name evidence="1" type="ORF">LJD61_19670</name>
</gene>
<dbReference type="EMBL" id="JAJEKE010000029">
    <property type="protein sequence ID" value="MCQ1531741.1"/>
    <property type="molecule type" value="Genomic_DNA"/>
</dbReference>